<dbReference type="SMART" id="SM00327">
    <property type="entry name" value="VWA"/>
    <property type="match status" value="1"/>
</dbReference>
<dbReference type="EMBL" id="CALNXK010000006">
    <property type="protein sequence ID" value="CAH3038560.1"/>
    <property type="molecule type" value="Genomic_DNA"/>
</dbReference>
<dbReference type="InterPro" id="IPR052627">
    <property type="entry name" value="VWA_domain-containing"/>
</dbReference>
<dbReference type="PROSITE" id="PS51468">
    <property type="entry name" value="VIT"/>
    <property type="match status" value="1"/>
</dbReference>
<feature type="region of interest" description="Disordered" evidence="1">
    <location>
        <begin position="554"/>
        <end position="573"/>
    </location>
</feature>
<feature type="compositionally biased region" description="Basic and acidic residues" evidence="1">
    <location>
        <begin position="736"/>
        <end position="749"/>
    </location>
</feature>
<proteinExistence type="predicted"/>
<name>A0ABN8N2M4_9CNID</name>
<feature type="region of interest" description="Disordered" evidence="1">
    <location>
        <begin position="700"/>
        <end position="778"/>
    </location>
</feature>
<dbReference type="InterPro" id="IPR002035">
    <property type="entry name" value="VWF_A"/>
</dbReference>
<organism evidence="4 5">
    <name type="scientific">Porites lobata</name>
    <dbReference type="NCBI Taxonomy" id="104759"/>
    <lineage>
        <taxon>Eukaryota</taxon>
        <taxon>Metazoa</taxon>
        <taxon>Cnidaria</taxon>
        <taxon>Anthozoa</taxon>
        <taxon>Hexacorallia</taxon>
        <taxon>Scleractinia</taxon>
        <taxon>Fungiina</taxon>
        <taxon>Poritidae</taxon>
        <taxon>Porites</taxon>
    </lineage>
</organism>
<evidence type="ECO:0000313" key="5">
    <source>
        <dbReference type="Proteomes" id="UP001159405"/>
    </source>
</evidence>
<evidence type="ECO:0000313" key="4">
    <source>
        <dbReference type="EMBL" id="CAH3038560.1"/>
    </source>
</evidence>
<evidence type="ECO:0000259" key="2">
    <source>
        <dbReference type="PROSITE" id="PS50234"/>
    </source>
</evidence>
<evidence type="ECO:0000259" key="3">
    <source>
        <dbReference type="PROSITE" id="PS51468"/>
    </source>
</evidence>
<feature type="compositionally biased region" description="Basic and acidic residues" evidence="1">
    <location>
        <begin position="700"/>
        <end position="714"/>
    </location>
</feature>
<feature type="domain" description="VIT" evidence="3">
    <location>
        <begin position="1"/>
        <end position="119"/>
    </location>
</feature>
<evidence type="ECO:0000256" key="1">
    <source>
        <dbReference type="SAM" id="MobiDB-lite"/>
    </source>
</evidence>
<dbReference type="PROSITE" id="PS50234">
    <property type="entry name" value="VWFA"/>
    <property type="match status" value="1"/>
</dbReference>
<feature type="region of interest" description="Disordered" evidence="1">
    <location>
        <begin position="963"/>
        <end position="999"/>
    </location>
</feature>
<reference evidence="4 5" key="1">
    <citation type="submission" date="2022-05" db="EMBL/GenBank/DDBJ databases">
        <authorList>
            <consortium name="Genoscope - CEA"/>
            <person name="William W."/>
        </authorList>
    </citation>
    <scope>NUCLEOTIDE SEQUENCE [LARGE SCALE GENOMIC DNA]</scope>
</reference>
<accession>A0ABN8N2M4</accession>
<evidence type="ECO:0008006" key="6">
    <source>
        <dbReference type="Google" id="ProtNLM"/>
    </source>
</evidence>
<feature type="region of interest" description="Disordered" evidence="1">
    <location>
        <begin position="637"/>
        <end position="676"/>
    </location>
</feature>
<dbReference type="InterPro" id="IPR013694">
    <property type="entry name" value="VIT"/>
</dbReference>
<protein>
    <recommendedName>
        <fullName evidence="6">von Willebrand factor A domain-containing protein 5B1</fullName>
    </recommendedName>
</protein>
<feature type="domain" description="VWFA" evidence="2">
    <location>
        <begin position="289"/>
        <end position="461"/>
    </location>
</feature>
<dbReference type="Pfam" id="PF13768">
    <property type="entry name" value="VWA_3"/>
    <property type="match status" value="1"/>
</dbReference>
<dbReference type="Pfam" id="PF13757">
    <property type="entry name" value="VIT_2"/>
    <property type="match status" value="1"/>
</dbReference>
<dbReference type="PANTHER" id="PTHR46299:SF4">
    <property type="entry name" value="VON WILLEBRAND FACTOR A DOMAIN-CONTAINING PROTEIN 5B1-LIKE"/>
    <property type="match status" value="1"/>
</dbReference>
<keyword evidence="5" id="KW-1185">Reference proteome</keyword>
<dbReference type="InterPro" id="IPR036465">
    <property type="entry name" value="vWFA_dom_sf"/>
</dbReference>
<feature type="region of interest" description="Disordered" evidence="1">
    <location>
        <begin position="921"/>
        <end position="951"/>
    </location>
</feature>
<dbReference type="PANTHER" id="PTHR46299">
    <property type="entry name" value="VON WILLEBRAND FACTOR A DOMAIN-CONTAINING PROTEIN 5B2-RELATED"/>
    <property type="match status" value="1"/>
</dbReference>
<gene>
    <name evidence="4" type="ORF">PLOB_00039294</name>
</gene>
<dbReference type="Gene3D" id="3.40.50.410">
    <property type="entry name" value="von Willebrand factor, type A domain"/>
    <property type="match status" value="1"/>
</dbReference>
<comment type="caution">
    <text evidence="4">The sequence shown here is derived from an EMBL/GenBank/DDBJ whole genome shotgun (WGS) entry which is preliminary data.</text>
</comment>
<sequence length="1182" mass="132439">MTGLVNRHTNCNLQLKASSIFAEVNGFAARVLATLTYYNDCDYNIEGLFIFPQDERATVVEFEATVEERHVSSQVSKVITHTSEKHSFALEERDDDLFSLSLGRIPPLSSVFVQVTLITELGTDKPTGGSLFILPSVFTPRLASEEDIESDIYGSQMLISNIPRKTQEPYSFELQLEVSAPCLLAGCSSRTHAIQVDADCRAVNASRIHITTAEAHTYDRELEVVLHLAHPFDPYVLIEEGKKDFDSSHLDDKMDECANQSDSIEDFHKKAAIMINYTPKLTNLVALGEYIFLVDRSGSMSGDHIFHVKETLILCLKSLPTNCHFNIIGFGSYYRSLFQESQAYNESTLIKACAYVQKMRADLGGSNLLLPLEFIFEKPTKPGIGRTVFLLTDGGVSNTPEVVDFVRQNSYTTRFYTFGIGPEACPNLVQGVAGAGKGQAHFIAEDERMPVKVMEALTEALQPAITDIEVSWHLPEGYDVIQTPQLLPFVQSNQRLVIYGILYRPPSEEKESPRTPSKRKMDWSMRSFSNSSVKVFWFEDECDLLSEDQLLAETEGEELRPSEDDFEEDAEEGKLVDQESFDATMERMPESETIEAMADGLLRHICNGYNEETLGETTAPSVQVENDQSCELHEKLSEEERFDHTGIPSPTPCAGKEKENNNTRYSKNFKPPGSPMKDDLAFELNFGAFFNDIKREFEESEDLQRSSDSQEQHGQRSPKLVRAHERDSGVGFSIDENDKSPDESKKDVAEMESAVNEEPNDWSRDSKSPASDKFDQERDSAVRIYKNSEFLSQLGVPADFGAVNIRGYVGEEEVEQVIPFPVNRSGGSSKRPTIHQLLARSLIRELQASLDSHNSDSIEIIKRISQLSGVHCRHTARVARDQYCYDDQVLSALQFPQKEAFPGLGNRKVYVPERGFGLTEGLGRRLPSPDGSDHDLSPYLAEGGNDLTVESGEEPVDFYRLERTGTPESQSEDAGSRKEVDSCTNSPSKSPRKHIPPLSTRCVLGERQQNPSKFRAKLLTSSNSLDSYLEAGTRKHLSFVRMISLQSAQGSWNLDCSFAEVLGFPLPEIQASSPLADNSVYIAEDLRELMTSDKCDNSSQLWATALALSWFHRKRCQFEAEWTLSVKKAEEWMHRAPCPRGFLPEDLKTLAYQALLLLETETRRARSASVDATPRNKEDGCD</sequence>
<dbReference type="SUPFAM" id="SSF53300">
    <property type="entry name" value="vWA-like"/>
    <property type="match status" value="1"/>
</dbReference>
<dbReference type="Proteomes" id="UP001159405">
    <property type="component" value="Unassembled WGS sequence"/>
</dbReference>
<feature type="compositionally biased region" description="Basic and acidic residues" evidence="1">
    <location>
        <begin position="761"/>
        <end position="778"/>
    </location>
</feature>